<dbReference type="RefSeq" id="WP_036108093.1">
    <property type="nucleotide sequence ID" value="NZ_AODG01000019.1"/>
</dbReference>
<dbReference type="Proteomes" id="UP000019251">
    <property type="component" value="Unassembled WGS sequence"/>
</dbReference>
<comment type="caution">
    <text evidence="1">The sequence shown here is derived from an EMBL/GenBank/DDBJ whole genome shotgun (WGS) entry which is preliminary data.</text>
</comment>
<proteinExistence type="predicted"/>
<gene>
    <name evidence="1" type="ORF">LMUR_13969</name>
</gene>
<dbReference type="Pfam" id="PF13125">
    <property type="entry name" value="DUF3958"/>
    <property type="match status" value="1"/>
</dbReference>
<accession>A0A829R403</accession>
<protein>
    <submittedName>
        <fullName evidence="1">Uncharacterized protein</fullName>
    </submittedName>
</protein>
<dbReference type="EMBL" id="AODG01000019">
    <property type="protein sequence ID" value="EUJ26004.1"/>
    <property type="molecule type" value="Genomic_DNA"/>
</dbReference>
<dbReference type="InterPro" id="IPR025014">
    <property type="entry name" value="DUF3958"/>
</dbReference>
<organism evidence="1 2">
    <name type="scientific">Listeria grayi FSL F6-1183</name>
    <dbReference type="NCBI Taxonomy" id="1265827"/>
    <lineage>
        <taxon>Bacteria</taxon>
        <taxon>Bacillati</taxon>
        <taxon>Bacillota</taxon>
        <taxon>Bacilli</taxon>
        <taxon>Bacillales</taxon>
        <taxon>Listeriaceae</taxon>
        <taxon>Listeria</taxon>
    </lineage>
</organism>
<name>A0A829R403_LISGR</name>
<sequence length="113" mass="13587">MEELELINMQLLNLAEEQDSIATEYRRNTNARAALDEHLVQRNRLFKELSETFPQGEMRIVVGEINHETRRYQQQLQDELLESEHQLKREKCTLEARETELYDRRRKAAEETK</sequence>
<evidence type="ECO:0000313" key="2">
    <source>
        <dbReference type="Proteomes" id="UP000019251"/>
    </source>
</evidence>
<dbReference type="AlphaFoldDB" id="A0A829R403"/>
<evidence type="ECO:0000313" key="1">
    <source>
        <dbReference type="EMBL" id="EUJ26004.1"/>
    </source>
</evidence>
<reference evidence="1 2" key="1">
    <citation type="submission" date="2012-12" db="EMBL/GenBank/DDBJ databases">
        <title>Novel taxa of Listeriaceae from agricultural environments in the United States.</title>
        <authorList>
            <person name="den Bakker H.C."/>
            <person name="Allred A."/>
            <person name="Warchocki S."/>
            <person name="Wright E.M."/>
            <person name="Burrell A."/>
            <person name="Nightingale K.K."/>
            <person name="Kephart D."/>
            <person name="Wiedmann M."/>
        </authorList>
    </citation>
    <scope>NUCLEOTIDE SEQUENCE [LARGE SCALE GENOMIC DNA]</scope>
    <source>
        <strain evidence="1 2">FSL F6-1183</strain>
    </source>
</reference>